<evidence type="ECO:0000256" key="3">
    <source>
        <dbReference type="ARBA" id="ARBA00013244"/>
    </source>
</evidence>
<dbReference type="GO" id="GO:0051701">
    <property type="term" value="P:biological process involved in interaction with host"/>
    <property type="evidence" value="ECO:0007669"/>
    <property type="project" value="TreeGrafter"/>
</dbReference>
<evidence type="ECO:0000256" key="8">
    <source>
        <dbReference type="ARBA" id="ARBA00048109"/>
    </source>
</evidence>
<dbReference type="NCBIfam" id="TIGR02946">
    <property type="entry name" value="acyl_WS_DGAT"/>
    <property type="match status" value="1"/>
</dbReference>
<evidence type="ECO:0000256" key="1">
    <source>
        <dbReference type="ARBA" id="ARBA00004771"/>
    </source>
</evidence>
<dbReference type="GO" id="GO:0001666">
    <property type="term" value="P:response to hypoxia"/>
    <property type="evidence" value="ECO:0007669"/>
    <property type="project" value="TreeGrafter"/>
</dbReference>
<protein>
    <recommendedName>
        <fullName evidence="3">diacylglycerol O-acyltransferase</fullName>
        <ecNumber evidence="3">2.3.1.20</ecNumber>
    </recommendedName>
</protein>
<accession>A0A0F9MZ82</accession>
<feature type="domain" description="O-acyltransferase WSD1 C-terminal" evidence="10">
    <location>
        <begin position="316"/>
        <end position="451"/>
    </location>
</feature>
<comment type="pathway">
    <text evidence="2">Lipid metabolism.</text>
</comment>
<dbReference type="EC" id="2.3.1.20" evidence="3"/>
<dbReference type="SUPFAM" id="SSF52777">
    <property type="entry name" value="CoA-dependent acyltransferases"/>
    <property type="match status" value="2"/>
</dbReference>
<dbReference type="PANTHER" id="PTHR31650">
    <property type="entry name" value="O-ACYLTRANSFERASE (WSD1-LIKE) FAMILY PROTEIN"/>
    <property type="match status" value="1"/>
</dbReference>
<sequence>MPQAKLTRRLSSQDTAFLYSEGEEAPMNLGSVAVFQGEISYQRFVKDLQDKIHLIPRYRQRVMFPPLNLAHPTWEFDPQFDIRNHVIPVRLDPPGSEDQLRQLSARLFQGMLSRDKPLWEIYLVHGLEGNRSALVFKVHHCLVDGVSGIELLMIVLDISPNPPAPPPPSEPYQPPPLPDAGTRFFDAVFDRLADRLKVTADIQKSLLNAIDDPAATRSVSRALETALPYFLRPGMRAPFNAAFSGERKLAWSEHSFAEVRAIRQACGGTVNDVILTMLGGALSRYYEAHGLSTEGRVARVLTPVNVRREDERGALGNRISMLLVEVPLGLRNPVERLNAVRERTDSMKRNHVADGMELLAEAIGGLPPMLQAAFGALPTPPNTVANLVCTNIPGPMIPLYSIGHRLEAHYPLVPIAWEMGVGCAVTSYNQKLYFCLLADAKAAPDVDRLGDFLT</sequence>
<evidence type="ECO:0000259" key="10">
    <source>
        <dbReference type="Pfam" id="PF06974"/>
    </source>
</evidence>
<dbReference type="InterPro" id="IPR023213">
    <property type="entry name" value="CAT-like_dom_sf"/>
</dbReference>
<evidence type="ECO:0000256" key="7">
    <source>
        <dbReference type="ARBA" id="ARBA00023315"/>
    </source>
</evidence>
<gene>
    <name evidence="11" type="ORF">LCGC14_1030720</name>
</gene>
<dbReference type="InterPro" id="IPR009721">
    <property type="entry name" value="O-acyltransferase_WSD1_C"/>
</dbReference>
<dbReference type="InterPro" id="IPR014292">
    <property type="entry name" value="Acyl_transf_WS/DGAT"/>
</dbReference>
<evidence type="ECO:0000256" key="6">
    <source>
        <dbReference type="ARBA" id="ARBA00023098"/>
    </source>
</evidence>
<organism evidence="11">
    <name type="scientific">marine sediment metagenome</name>
    <dbReference type="NCBI Taxonomy" id="412755"/>
    <lineage>
        <taxon>unclassified sequences</taxon>
        <taxon>metagenomes</taxon>
        <taxon>ecological metagenomes</taxon>
    </lineage>
</organism>
<reference evidence="11" key="1">
    <citation type="journal article" date="2015" name="Nature">
        <title>Complex archaea that bridge the gap between prokaryotes and eukaryotes.</title>
        <authorList>
            <person name="Spang A."/>
            <person name="Saw J.H."/>
            <person name="Jorgensen S.L."/>
            <person name="Zaremba-Niedzwiedzka K."/>
            <person name="Martijn J."/>
            <person name="Lind A.E."/>
            <person name="van Eijk R."/>
            <person name="Schleper C."/>
            <person name="Guy L."/>
            <person name="Ettema T.J."/>
        </authorList>
    </citation>
    <scope>NUCLEOTIDE SEQUENCE</scope>
</reference>
<dbReference type="PANTHER" id="PTHR31650:SF1">
    <property type="entry name" value="WAX ESTER SYNTHASE_DIACYLGLYCEROL ACYLTRANSFERASE 4-RELATED"/>
    <property type="match status" value="1"/>
</dbReference>
<name>A0A0F9MZ82_9ZZZZ</name>
<dbReference type="UniPathway" id="UPA00282"/>
<dbReference type="GO" id="GO:0004144">
    <property type="term" value="F:diacylglycerol O-acyltransferase activity"/>
    <property type="evidence" value="ECO:0007669"/>
    <property type="project" value="UniProtKB-EC"/>
</dbReference>
<evidence type="ECO:0000256" key="2">
    <source>
        <dbReference type="ARBA" id="ARBA00005189"/>
    </source>
</evidence>
<evidence type="ECO:0000256" key="5">
    <source>
        <dbReference type="ARBA" id="ARBA00022679"/>
    </source>
</evidence>
<comment type="catalytic activity">
    <reaction evidence="8">
        <text>an acyl-CoA + a 1,2-diacyl-sn-glycerol = a triacyl-sn-glycerol + CoA</text>
        <dbReference type="Rhea" id="RHEA:10868"/>
        <dbReference type="ChEBI" id="CHEBI:17815"/>
        <dbReference type="ChEBI" id="CHEBI:57287"/>
        <dbReference type="ChEBI" id="CHEBI:58342"/>
        <dbReference type="ChEBI" id="CHEBI:64615"/>
        <dbReference type="EC" id="2.3.1.20"/>
    </reaction>
</comment>
<dbReference type="AlphaFoldDB" id="A0A0F9MZ82"/>
<proteinExistence type="predicted"/>
<dbReference type="Gene3D" id="3.30.559.10">
    <property type="entry name" value="Chloramphenicol acetyltransferase-like domain"/>
    <property type="match status" value="1"/>
</dbReference>
<dbReference type="GO" id="GO:0071731">
    <property type="term" value="P:response to nitric oxide"/>
    <property type="evidence" value="ECO:0007669"/>
    <property type="project" value="TreeGrafter"/>
</dbReference>
<dbReference type="EMBL" id="LAZR01004182">
    <property type="protein sequence ID" value="KKN11014.1"/>
    <property type="molecule type" value="Genomic_DNA"/>
</dbReference>
<dbReference type="Pfam" id="PF06974">
    <property type="entry name" value="WS_DGAT_C"/>
    <property type="match status" value="1"/>
</dbReference>
<dbReference type="InterPro" id="IPR045034">
    <property type="entry name" value="O-acyltransferase_WSD1-like"/>
</dbReference>
<feature type="non-terminal residue" evidence="11">
    <location>
        <position position="454"/>
    </location>
</feature>
<comment type="caution">
    <text evidence="11">The sequence shown here is derived from an EMBL/GenBank/DDBJ whole genome shotgun (WGS) entry which is preliminary data.</text>
</comment>
<dbReference type="GO" id="GO:0019432">
    <property type="term" value="P:triglyceride biosynthetic process"/>
    <property type="evidence" value="ECO:0007669"/>
    <property type="project" value="UniProtKB-UniPathway"/>
</dbReference>
<dbReference type="InterPro" id="IPR004255">
    <property type="entry name" value="O-acyltransferase_WSD1_N"/>
</dbReference>
<comment type="pathway">
    <text evidence="1">Glycerolipid metabolism; triacylglycerol biosynthesis.</text>
</comment>
<keyword evidence="4" id="KW-0444">Lipid biosynthesis</keyword>
<keyword evidence="7" id="KW-0012">Acyltransferase</keyword>
<keyword evidence="6" id="KW-0443">Lipid metabolism</keyword>
<evidence type="ECO:0000259" key="9">
    <source>
        <dbReference type="Pfam" id="PF03007"/>
    </source>
</evidence>
<evidence type="ECO:0000313" key="11">
    <source>
        <dbReference type="EMBL" id="KKN11014.1"/>
    </source>
</evidence>
<evidence type="ECO:0000256" key="4">
    <source>
        <dbReference type="ARBA" id="ARBA00022516"/>
    </source>
</evidence>
<dbReference type="Gene3D" id="3.30.559.30">
    <property type="entry name" value="Nonribosomal peptide synthetase, condensation domain"/>
    <property type="match status" value="1"/>
</dbReference>
<feature type="domain" description="O-acyltransferase WSD1-like N-terminal" evidence="9">
    <location>
        <begin position="10"/>
        <end position="274"/>
    </location>
</feature>
<dbReference type="Pfam" id="PF03007">
    <property type="entry name" value="WS_DGAT_cat"/>
    <property type="match status" value="1"/>
</dbReference>
<keyword evidence="5" id="KW-0808">Transferase</keyword>
<dbReference type="GO" id="GO:0005886">
    <property type="term" value="C:plasma membrane"/>
    <property type="evidence" value="ECO:0007669"/>
    <property type="project" value="TreeGrafter"/>
</dbReference>